<reference evidence="1 2" key="1">
    <citation type="journal article" date="2019" name="Int. J. Syst. Evol. Microbiol.">
        <title>Capsulimonas corticalis gen. nov., sp. nov., an aerobic capsulated bacterium, of a novel bacterial order, Capsulimonadales ord. nov., of the class Armatimonadia of the phylum Armatimonadetes.</title>
        <authorList>
            <person name="Li J."/>
            <person name="Kudo C."/>
            <person name="Tonouchi A."/>
        </authorList>
    </citation>
    <scope>NUCLEOTIDE SEQUENCE [LARGE SCALE GENOMIC DNA]</scope>
    <source>
        <strain evidence="1 2">AX-7</strain>
    </source>
</reference>
<dbReference type="AlphaFoldDB" id="A0A402D1D5"/>
<accession>A0A402D1D5</accession>
<dbReference type="OrthoDB" id="5524782at2"/>
<dbReference type="Proteomes" id="UP000287394">
    <property type="component" value="Chromosome"/>
</dbReference>
<evidence type="ECO:0000313" key="2">
    <source>
        <dbReference type="Proteomes" id="UP000287394"/>
    </source>
</evidence>
<evidence type="ECO:0000313" key="1">
    <source>
        <dbReference type="EMBL" id="BDI28602.1"/>
    </source>
</evidence>
<gene>
    <name evidence="1" type="ORF">CCAX7_006530</name>
</gene>
<dbReference type="EMBL" id="AP025739">
    <property type="protein sequence ID" value="BDI28602.1"/>
    <property type="molecule type" value="Genomic_DNA"/>
</dbReference>
<keyword evidence="2" id="KW-1185">Reference proteome</keyword>
<organism evidence="1 2">
    <name type="scientific">Capsulimonas corticalis</name>
    <dbReference type="NCBI Taxonomy" id="2219043"/>
    <lineage>
        <taxon>Bacteria</taxon>
        <taxon>Bacillati</taxon>
        <taxon>Armatimonadota</taxon>
        <taxon>Armatimonadia</taxon>
        <taxon>Capsulimonadales</taxon>
        <taxon>Capsulimonadaceae</taxon>
        <taxon>Capsulimonas</taxon>
    </lineage>
</organism>
<name>A0A402D1D5_9BACT</name>
<proteinExistence type="predicted"/>
<protein>
    <submittedName>
        <fullName evidence="1">Uncharacterized protein</fullName>
    </submittedName>
</protein>
<sequence length="287" mass="31059">MAGRLSVLTPKEVASEFHVAETVILAELESGRLKGFRFGGAWRTTEEAALELIATLMEEQGAGSAASGETGDETTEGDDYEIAQDEAEAALPARRRGRPSKASTLGDPGSASNGAAPLAPAIPLPTLDELRELEWETAQPFYHQWPNSKEKELQDAAFTQIIEIDTKHISLVIGFATRDTASMPARRHATVFWGDIGRTLYPLVQFAGANDFENSGLLASIIRDSGRATVAADAPLPSGYEDMPVGFYNDLISGPYTRKSRCVIAHKDDFAVMAKHALLRSQQKGRI</sequence>
<dbReference type="KEGG" id="ccot:CCAX7_006530"/>
<dbReference type="RefSeq" id="WP_125206183.1">
    <property type="nucleotide sequence ID" value="NZ_AP025739.1"/>
</dbReference>